<dbReference type="InterPro" id="IPR022998">
    <property type="entry name" value="ThiamineP_synth_TenI"/>
</dbReference>
<evidence type="ECO:0000256" key="2">
    <source>
        <dbReference type="ARBA" id="ARBA00022679"/>
    </source>
</evidence>
<gene>
    <name evidence="9 11" type="primary">thiE</name>
    <name evidence="11" type="ORF">GCM10017764_15970</name>
</gene>
<comment type="caution">
    <text evidence="11">The sequence shown here is derived from an EMBL/GenBank/DDBJ whole genome shotgun (WGS) entry which is preliminary data.</text>
</comment>
<evidence type="ECO:0000256" key="8">
    <source>
        <dbReference type="ARBA" id="ARBA00047883"/>
    </source>
</evidence>
<evidence type="ECO:0000259" key="10">
    <source>
        <dbReference type="Pfam" id="PF02581"/>
    </source>
</evidence>
<evidence type="ECO:0000256" key="1">
    <source>
        <dbReference type="ARBA" id="ARBA00005165"/>
    </source>
</evidence>
<evidence type="ECO:0000313" key="11">
    <source>
        <dbReference type="EMBL" id="GHE33601.1"/>
    </source>
</evidence>
<comment type="caution">
    <text evidence="9">Lacks conserved residue(s) required for the propagation of feature annotation.</text>
</comment>
<dbReference type="Proteomes" id="UP000620550">
    <property type="component" value="Unassembled WGS sequence"/>
</dbReference>
<accession>A0ABQ3HX92</accession>
<dbReference type="Gene3D" id="3.20.20.70">
    <property type="entry name" value="Aldolase class I"/>
    <property type="match status" value="1"/>
</dbReference>
<dbReference type="PANTHER" id="PTHR20857">
    <property type="entry name" value="THIAMINE-PHOSPHATE PYROPHOSPHORYLASE"/>
    <property type="match status" value="1"/>
</dbReference>
<feature type="binding site" evidence="9">
    <location>
        <position position="67"/>
    </location>
    <ligand>
        <name>Mg(2+)</name>
        <dbReference type="ChEBI" id="CHEBI:18420"/>
    </ligand>
</feature>
<feature type="binding site" evidence="9">
    <location>
        <position position="134"/>
    </location>
    <ligand>
        <name>4-amino-2-methyl-5-(diphosphooxymethyl)pyrimidine</name>
        <dbReference type="ChEBI" id="CHEBI:57841"/>
    </ligand>
</feature>
<dbReference type="Pfam" id="PF02581">
    <property type="entry name" value="TMP-TENI"/>
    <property type="match status" value="1"/>
</dbReference>
<keyword evidence="12" id="KW-1185">Reference proteome</keyword>
<evidence type="ECO:0000313" key="12">
    <source>
        <dbReference type="Proteomes" id="UP000620550"/>
    </source>
</evidence>
<comment type="catalytic activity">
    <reaction evidence="6 9">
        <text>4-methyl-5-(2-phosphooxyethyl)-thiazole + 4-amino-2-methyl-5-(diphosphooxymethyl)pyrimidine + H(+) = thiamine phosphate + diphosphate</text>
        <dbReference type="Rhea" id="RHEA:22328"/>
        <dbReference type="ChEBI" id="CHEBI:15378"/>
        <dbReference type="ChEBI" id="CHEBI:33019"/>
        <dbReference type="ChEBI" id="CHEBI:37575"/>
        <dbReference type="ChEBI" id="CHEBI:57841"/>
        <dbReference type="ChEBI" id="CHEBI:58296"/>
        <dbReference type="EC" id="2.5.1.3"/>
    </reaction>
</comment>
<comment type="pathway">
    <text evidence="1 9">Cofactor biosynthesis; thiamine diphosphate biosynthesis; thiamine phosphate from 4-amino-2-methyl-5-diphosphomethylpyrimidine and 4-methyl-5-(2-phosphoethyl)-thiazole: step 1/1.</text>
</comment>
<comment type="function">
    <text evidence="9">Condenses 4-methyl-5-(beta-hydroxyethyl)thiazole monophosphate (THZ-P) and 2-methyl-4-amino-5-hydroxymethyl pyrimidine pyrophosphate (HMP-PP) to form thiamine monophosphate (TMP).</text>
</comment>
<feature type="domain" description="Thiamine phosphate synthase/TenI" evidence="10">
    <location>
        <begin position="21"/>
        <end position="189"/>
    </location>
</feature>
<keyword evidence="2 9" id="KW-0808">Transferase</keyword>
<evidence type="ECO:0000256" key="7">
    <source>
        <dbReference type="ARBA" id="ARBA00047851"/>
    </source>
</evidence>
<dbReference type="EC" id="2.5.1.3" evidence="9"/>
<keyword evidence="3 9" id="KW-0479">Metal-binding</keyword>
<dbReference type="PANTHER" id="PTHR20857:SF15">
    <property type="entry name" value="THIAMINE-PHOSPHATE SYNTHASE"/>
    <property type="match status" value="1"/>
</dbReference>
<evidence type="ECO:0000256" key="6">
    <source>
        <dbReference type="ARBA" id="ARBA00047334"/>
    </source>
</evidence>
<dbReference type="InterPro" id="IPR034291">
    <property type="entry name" value="TMP_synthase"/>
</dbReference>
<dbReference type="RefSeq" id="WP_189626121.1">
    <property type="nucleotide sequence ID" value="NZ_BNAF01000005.1"/>
</dbReference>
<comment type="catalytic activity">
    <reaction evidence="7 9">
        <text>2-(2-carboxy-4-methylthiazol-5-yl)ethyl phosphate + 4-amino-2-methyl-5-(diphosphooxymethyl)pyrimidine + 2 H(+) = thiamine phosphate + CO2 + diphosphate</text>
        <dbReference type="Rhea" id="RHEA:47848"/>
        <dbReference type="ChEBI" id="CHEBI:15378"/>
        <dbReference type="ChEBI" id="CHEBI:16526"/>
        <dbReference type="ChEBI" id="CHEBI:33019"/>
        <dbReference type="ChEBI" id="CHEBI:37575"/>
        <dbReference type="ChEBI" id="CHEBI:57841"/>
        <dbReference type="ChEBI" id="CHEBI:62890"/>
        <dbReference type="EC" id="2.5.1.3"/>
    </reaction>
</comment>
<dbReference type="CDD" id="cd00564">
    <property type="entry name" value="TMP_TenI"/>
    <property type="match status" value="1"/>
</dbReference>
<dbReference type="SUPFAM" id="SSF51391">
    <property type="entry name" value="Thiamin phosphate synthase"/>
    <property type="match status" value="1"/>
</dbReference>
<comment type="cofactor">
    <cofactor evidence="9">
        <name>Mg(2+)</name>
        <dbReference type="ChEBI" id="CHEBI:18420"/>
    </cofactor>
    <text evidence="9">Binds 1 Mg(2+) ion per subunit.</text>
</comment>
<feature type="binding site" evidence="9">
    <location>
        <position position="105"/>
    </location>
    <ligand>
        <name>4-amino-2-methyl-5-(diphosphooxymethyl)pyrimidine</name>
        <dbReference type="ChEBI" id="CHEBI:57841"/>
    </ligand>
</feature>
<dbReference type="InterPro" id="IPR036206">
    <property type="entry name" value="ThiamineP_synth_sf"/>
</dbReference>
<feature type="binding site" evidence="9">
    <location>
        <position position="66"/>
    </location>
    <ligand>
        <name>4-amino-2-methyl-5-(diphosphooxymethyl)pyrimidine</name>
        <dbReference type="ChEBI" id="CHEBI:57841"/>
    </ligand>
</feature>
<evidence type="ECO:0000256" key="3">
    <source>
        <dbReference type="ARBA" id="ARBA00022723"/>
    </source>
</evidence>
<evidence type="ECO:0000256" key="4">
    <source>
        <dbReference type="ARBA" id="ARBA00022842"/>
    </source>
</evidence>
<organism evidence="11 12">
    <name type="scientific">Sphingobacterium griseoflavum</name>
    <dbReference type="NCBI Taxonomy" id="1474952"/>
    <lineage>
        <taxon>Bacteria</taxon>
        <taxon>Pseudomonadati</taxon>
        <taxon>Bacteroidota</taxon>
        <taxon>Sphingobacteriia</taxon>
        <taxon>Sphingobacteriales</taxon>
        <taxon>Sphingobacteriaceae</taxon>
        <taxon>Sphingobacterium</taxon>
    </lineage>
</organism>
<evidence type="ECO:0000256" key="9">
    <source>
        <dbReference type="HAMAP-Rule" id="MF_00097"/>
    </source>
</evidence>
<reference evidence="12" key="1">
    <citation type="journal article" date="2019" name="Int. J. Syst. Evol. Microbiol.">
        <title>The Global Catalogue of Microorganisms (GCM) 10K type strain sequencing project: providing services to taxonomists for standard genome sequencing and annotation.</title>
        <authorList>
            <consortium name="The Broad Institute Genomics Platform"/>
            <consortium name="The Broad Institute Genome Sequencing Center for Infectious Disease"/>
            <person name="Wu L."/>
            <person name="Ma J."/>
        </authorList>
    </citation>
    <scope>NUCLEOTIDE SEQUENCE [LARGE SCALE GENOMIC DNA]</scope>
    <source>
        <strain evidence="12">CGMCC 1.12966</strain>
    </source>
</reference>
<comment type="catalytic activity">
    <reaction evidence="8 9">
        <text>2-[(2R,5Z)-2-carboxy-4-methylthiazol-5(2H)-ylidene]ethyl phosphate + 4-amino-2-methyl-5-(diphosphooxymethyl)pyrimidine + 2 H(+) = thiamine phosphate + CO2 + diphosphate</text>
        <dbReference type="Rhea" id="RHEA:47844"/>
        <dbReference type="ChEBI" id="CHEBI:15378"/>
        <dbReference type="ChEBI" id="CHEBI:16526"/>
        <dbReference type="ChEBI" id="CHEBI:33019"/>
        <dbReference type="ChEBI" id="CHEBI:37575"/>
        <dbReference type="ChEBI" id="CHEBI:57841"/>
        <dbReference type="ChEBI" id="CHEBI:62899"/>
        <dbReference type="EC" id="2.5.1.3"/>
    </reaction>
</comment>
<feature type="binding site" evidence="9">
    <location>
        <position position="86"/>
    </location>
    <ligand>
        <name>Mg(2+)</name>
        <dbReference type="ChEBI" id="CHEBI:18420"/>
    </ligand>
</feature>
<protein>
    <recommendedName>
        <fullName evidence="9">Thiamine-phosphate synthase</fullName>
        <shortName evidence="9">TP synthase</shortName>
        <shortName evidence="9">TPS</shortName>
        <ecNumber evidence="9">2.5.1.3</ecNumber>
    </recommendedName>
    <alternativeName>
        <fullName evidence="9">Thiamine-phosphate pyrophosphorylase</fullName>
        <shortName evidence="9">TMP pyrophosphorylase</shortName>
        <shortName evidence="9">TMP-PPase</shortName>
    </alternativeName>
</protein>
<feature type="binding site" evidence="9">
    <location>
        <position position="166"/>
    </location>
    <ligand>
        <name>2-[(2R,5Z)-2-carboxy-4-methylthiazol-5(2H)-ylidene]ethyl phosphate</name>
        <dbReference type="ChEBI" id="CHEBI:62899"/>
    </ligand>
</feature>
<keyword evidence="5 9" id="KW-0784">Thiamine biosynthesis</keyword>
<dbReference type="InterPro" id="IPR013785">
    <property type="entry name" value="Aldolase_TIM"/>
</dbReference>
<dbReference type="HAMAP" id="MF_00097">
    <property type="entry name" value="TMP_synthase"/>
    <property type="match status" value="1"/>
</dbReference>
<feature type="binding site" evidence="9">
    <location>
        <begin position="131"/>
        <end position="133"/>
    </location>
    <ligand>
        <name>2-[(2R,5Z)-2-carboxy-4-methylthiazol-5(2H)-ylidene]ethyl phosphate</name>
        <dbReference type="ChEBI" id="CHEBI:62899"/>
    </ligand>
</feature>
<comment type="similarity">
    <text evidence="9">Belongs to the thiamine-phosphate synthase family.</text>
</comment>
<name>A0ABQ3HX92_9SPHI</name>
<feature type="binding site" evidence="9">
    <location>
        <begin position="34"/>
        <end position="38"/>
    </location>
    <ligand>
        <name>4-amino-2-methyl-5-(diphosphooxymethyl)pyrimidine</name>
        <dbReference type="ChEBI" id="CHEBI:57841"/>
    </ligand>
</feature>
<proteinExistence type="inferred from homology"/>
<evidence type="ECO:0000256" key="5">
    <source>
        <dbReference type="ARBA" id="ARBA00022977"/>
    </source>
</evidence>
<dbReference type="EMBL" id="BNAF01000005">
    <property type="protein sequence ID" value="GHE33601.1"/>
    <property type="molecule type" value="Genomic_DNA"/>
</dbReference>
<keyword evidence="4 9" id="KW-0460">Magnesium</keyword>
<sequence>MKYSRLQYISSGKTPEEHYINIRLALVRGVSWIQIRIKHTADHEIDRLIKRVILLKEQFSFTLIINDYVSLANDAAVDGVHLGLGDMPVLEAKAILSPSKIIGGTANSTADVQQRIKEGCDYIGLGPLRYTETKEKLSPLLGFEGYRSVIKDLGSVPCPPIFAIGGIAKPDISRLRKIGLYGVALSKCIQANFTDEQHIEHLNTLLYGQEIENCR</sequence>